<evidence type="ECO:0000313" key="10">
    <source>
        <dbReference type="Proteomes" id="UP000298653"/>
    </source>
</evidence>
<dbReference type="EMBL" id="CP040058">
    <property type="protein sequence ID" value="QCP36911.1"/>
    <property type="molecule type" value="Genomic_DNA"/>
</dbReference>
<evidence type="ECO:0000256" key="3">
    <source>
        <dbReference type="ARBA" id="ARBA00022475"/>
    </source>
</evidence>
<comment type="similarity">
    <text evidence="7">Belongs to the binding-protein-dependent transport system permease family.</text>
</comment>
<dbReference type="InterPro" id="IPR000515">
    <property type="entry name" value="MetI-like"/>
</dbReference>
<keyword evidence="4 7" id="KW-0812">Transmembrane</keyword>
<feature type="transmembrane region" description="Helical" evidence="7">
    <location>
        <begin position="28"/>
        <end position="48"/>
    </location>
</feature>
<organism evidence="9 10">
    <name type="scientific">Anaerostipes rhamnosivorans</name>
    <dbReference type="NCBI Taxonomy" id="1229621"/>
    <lineage>
        <taxon>Bacteria</taxon>
        <taxon>Bacillati</taxon>
        <taxon>Bacillota</taxon>
        <taxon>Clostridia</taxon>
        <taxon>Lachnospirales</taxon>
        <taxon>Lachnospiraceae</taxon>
        <taxon>Anaerostipes</taxon>
    </lineage>
</organism>
<keyword evidence="3" id="KW-1003">Cell membrane</keyword>
<dbReference type="Pfam" id="PF00528">
    <property type="entry name" value="BPD_transp_1"/>
    <property type="match status" value="1"/>
</dbReference>
<accession>A0A4P8IIL3</accession>
<dbReference type="Proteomes" id="UP000298653">
    <property type="component" value="Chromosome"/>
</dbReference>
<protein>
    <submittedName>
        <fullName evidence="9">ABC-type amino acid transport system, permease component</fullName>
    </submittedName>
</protein>
<keyword evidence="2 7" id="KW-0813">Transport</keyword>
<evidence type="ECO:0000256" key="5">
    <source>
        <dbReference type="ARBA" id="ARBA00022989"/>
    </source>
</evidence>
<evidence type="ECO:0000256" key="4">
    <source>
        <dbReference type="ARBA" id="ARBA00022692"/>
    </source>
</evidence>
<feature type="transmembrane region" description="Helical" evidence="7">
    <location>
        <begin position="195"/>
        <end position="216"/>
    </location>
</feature>
<dbReference type="GO" id="GO:0022857">
    <property type="term" value="F:transmembrane transporter activity"/>
    <property type="evidence" value="ECO:0007669"/>
    <property type="project" value="InterPro"/>
</dbReference>
<evidence type="ECO:0000256" key="7">
    <source>
        <dbReference type="RuleBase" id="RU363032"/>
    </source>
</evidence>
<dbReference type="RefSeq" id="WP_137330067.1">
    <property type="nucleotide sequence ID" value="NZ_CP040058.1"/>
</dbReference>
<feature type="domain" description="ABC transmembrane type-1" evidence="8">
    <location>
        <begin position="22"/>
        <end position="216"/>
    </location>
</feature>
<evidence type="ECO:0000313" key="9">
    <source>
        <dbReference type="EMBL" id="QCP36911.1"/>
    </source>
</evidence>
<dbReference type="SUPFAM" id="SSF161098">
    <property type="entry name" value="MetI-like"/>
    <property type="match status" value="1"/>
</dbReference>
<dbReference type="GO" id="GO:0043190">
    <property type="term" value="C:ATP-binding cassette (ABC) transporter complex"/>
    <property type="evidence" value="ECO:0007669"/>
    <property type="project" value="InterPro"/>
</dbReference>
<dbReference type="PANTHER" id="PTHR30614">
    <property type="entry name" value="MEMBRANE COMPONENT OF AMINO ACID ABC TRANSPORTER"/>
    <property type="match status" value="1"/>
</dbReference>
<dbReference type="CDD" id="cd06261">
    <property type="entry name" value="TM_PBP2"/>
    <property type="match status" value="1"/>
</dbReference>
<comment type="subcellular location">
    <subcellularLocation>
        <location evidence="1 7">Cell membrane</location>
        <topology evidence="1 7">Multi-pass membrane protein</topology>
    </subcellularLocation>
</comment>
<proteinExistence type="inferred from homology"/>
<name>A0A4P8IIL3_9FIRM</name>
<dbReference type="InterPro" id="IPR010065">
    <property type="entry name" value="AA_ABC_transptr_permease_3TM"/>
</dbReference>
<feature type="transmembrane region" description="Helical" evidence="7">
    <location>
        <begin position="60"/>
        <end position="81"/>
    </location>
</feature>
<sequence length="225" mass="25014">MLASGINILFEGKNMVRLMSGLAVTVKIALIAVVLSLVFGVIFGIIMTSRNFIVKAVCRLYLEAIRIIPILVWLFLFYFGLTRALGIHLEGEFISIVVFTMWGTAEMGDIVRGAVTSMPKHQTESGMSLGLTKLQIYRYILVPQTVRRVLPGAINLATRMVKTTSLVVIIGVVEVLKVGQQIIEGGILNTPTAPLWVYGFIFFLYFILCYPISIVAKRLEAKWQS</sequence>
<evidence type="ECO:0000256" key="2">
    <source>
        <dbReference type="ARBA" id="ARBA00022448"/>
    </source>
</evidence>
<evidence type="ECO:0000259" key="8">
    <source>
        <dbReference type="PROSITE" id="PS50928"/>
    </source>
</evidence>
<dbReference type="KEGG" id="arf:AR1Y2_3457"/>
<keyword evidence="6 7" id="KW-0472">Membrane</keyword>
<dbReference type="PANTHER" id="PTHR30614:SF36">
    <property type="entry name" value="ABC TRANSPORTER MEMBRANE-SPANNING PERMEASE-GLUTAMINE TRANSPORT"/>
    <property type="match status" value="1"/>
</dbReference>
<reference evidence="9 10" key="1">
    <citation type="submission" date="2019-05" db="EMBL/GenBank/DDBJ databases">
        <title>Complete genome sequencing of Anaerostipes rhamnosivorans.</title>
        <authorList>
            <person name="Bui T.P.N."/>
            <person name="de Vos W.M."/>
        </authorList>
    </citation>
    <scope>NUCLEOTIDE SEQUENCE [LARGE SCALE GENOMIC DNA]</scope>
    <source>
        <strain evidence="9 10">1y2</strain>
    </source>
</reference>
<feature type="transmembrane region" description="Helical" evidence="7">
    <location>
        <begin position="164"/>
        <end position="183"/>
    </location>
</feature>
<keyword evidence="5 7" id="KW-1133">Transmembrane helix</keyword>
<gene>
    <name evidence="9" type="ORF">AR1Y2_3457</name>
</gene>
<dbReference type="InterPro" id="IPR043429">
    <property type="entry name" value="ArtM/GltK/GlnP/TcyL/YhdX-like"/>
</dbReference>
<evidence type="ECO:0000256" key="6">
    <source>
        <dbReference type="ARBA" id="ARBA00023136"/>
    </source>
</evidence>
<dbReference type="GO" id="GO:0006865">
    <property type="term" value="P:amino acid transport"/>
    <property type="evidence" value="ECO:0007669"/>
    <property type="project" value="TreeGrafter"/>
</dbReference>
<dbReference type="PROSITE" id="PS50928">
    <property type="entry name" value="ABC_TM1"/>
    <property type="match status" value="1"/>
</dbReference>
<dbReference type="NCBIfam" id="TIGR01726">
    <property type="entry name" value="HEQRo_perm_3TM"/>
    <property type="match status" value="1"/>
</dbReference>
<dbReference type="AlphaFoldDB" id="A0A4P8IIL3"/>
<dbReference type="InterPro" id="IPR035906">
    <property type="entry name" value="MetI-like_sf"/>
</dbReference>
<keyword evidence="10" id="KW-1185">Reference proteome</keyword>
<dbReference type="Gene3D" id="1.10.3720.10">
    <property type="entry name" value="MetI-like"/>
    <property type="match status" value="1"/>
</dbReference>
<dbReference type="OrthoDB" id="92598at2"/>
<evidence type="ECO:0000256" key="1">
    <source>
        <dbReference type="ARBA" id="ARBA00004651"/>
    </source>
</evidence>
<feature type="transmembrane region" description="Helical" evidence="7">
    <location>
        <begin position="93"/>
        <end position="111"/>
    </location>
</feature>